<evidence type="ECO:0000313" key="2">
    <source>
        <dbReference type="EMBL" id="MEN3536742.1"/>
    </source>
</evidence>
<dbReference type="InterPro" id="IPR036388">
    <property type="entry name" value="WH-like_DNA-bd_sf"/>
</dbReference>
<dbReference type="InterPro" id="IPR001845">
    <property type="entry name" value="HTH_ArsR_DNA-bd_dom"/>
</dbReference>
<proteinExistence type="predicted"/>
<dbReference type="InterPro" id="IPR011991">
    <property type="entry name" value="ArsR-like_HTH"/>
</dbReference>
<keyword evidence="3" id="KW-1185">Reference proteome</keyword>
<dbReference type="Proteomes" id="UP001447516">
    <property type="component" value="Unassembled WGS sequence"/>
</dbReference>
<dbReference type="Pfam" id="PF12840">
    <property type="entry name" value="HTH_20"/>
    <property type="match status" value="1"/>
</dbReference>
<feature type="domain" description="HTH arsR-type" evidence="1">
    <location>
        <begin position="9"/>
        <end position="105"/>
    </location>
</feature>
<evidence type="ECO:0000259" key="1">
    <source>
        <dbReference type="PROSITE" id="PS50987"/>
    </source>
</evidence>
<dbReference type="SMART" id="SM00418">
    <property type="entry name" value="HTH_ARSR"/>
    <property type="match status" value="1"/>
</dbReference>
<evidence type="ECO:0000313" key="3">
    <source>
        <dbReference type="Proteomes" id="UP001447516"/>
    </source>
</evidence>
<organism evidence="2 3">
    <name type="scientific">Microbispora maris</name>
    <dbReference type="NCBI Taxonomy" id="3144104"/>
    <lineage>
        <taxon>Bacteria</taxon>
        <taxon>Bacillati</taxon>
        <taxon>Actinomycetota</taxon>
        <taxon>Actinomycetes</taxon>
        <taxon>Streptosporangiales</taxon>
        <taxon>Streptosporangiaceae</taxon>
        <taxon>Microbispora</taxon>
    </lineage>
</organism>
<dbReference type="PANTHER" id="PTHR38600:SF1">
    <property type="entry name" value="TRANSCRIPTIONAL REGULATORY PROTEIN"/>
    <property type="match status" value="1"/>
</dbReference>
<dbReference type="PROSITE" id="PS50987">
    <property type="entry name" value="HTH_ARSR_2"/>
    <property type="match status" value="1"/>
</dbReference>
<reference evidence="2 3" key="1">
    <citation type="submission" date="2024-05" db="EMBL/GenBank/DDBJ databases">
        <title>Microbispora sp.ZYX-F-249.</title>
        <authorList>
            <person name="Xie H."/>
        </authorList>
    </citation>
    <scope>NUCLEOTIDE SEQUENCE [LARGE SCALE GENOMIC DNA]</scope>
    <source>
        <strain evidence="2 3">ZYX-F-249</strain>
    </source>
</reference>
<dbReference type="Gene3D" id="1.10.10.10">
    <property type="entry name" value="Winged helix-like DNA-binding domain superfamily/Winged helix DNA-binding domain"/>
    <property type="match status" value="1"/>
</dbReference>
<dbReference type="SUPFAM" id="SSF46785">
    <property type="entry name" value="Winged helix' DNA-binding domain"/>
    <property type="match status" value="1"/>
</dbReference>
<accession>A0ABV0APH8</accession>
<dbReference type="RefSeq" id="WP_346226728.1">
    <property type="nucleotide sequence ID" value="NZ_JBDJAW010000012.1"/>
</dbReference>
<dbReference type="EMBL" id="JBDJAW010000012">
    <property type="protein sequence ID" value="MEN3536742.1"/>
    <property type="molecule type" value="Genomic_DNA"/>
</dbReference>
<gene>
    <name evidence="2" type="ORF">AAH991_16630</name>
</gene>
<dbReference type="PRINTS" id="PR00778">
    <property type="entry name" value="HTHARSR"/>
</dbReference>
<comment type="caution">
    <text evidence="2">The sequence shown here is derived from an EMBL/GenBank/DDBJ whole genome shotgun (WGS) entry which is preliminary data.</text>
</comment>
<sequence length="133" mass="15391">MDVIPAPVLRPSPTEDAVFAALASPVRREILRLLREDGPRSVQDLASRFTMARPSFSEHLRVLRQAGLVSERRDGRRRLYRLEPVPLAHVRDWLDPYERFWRDRLSALRHLLDDTADDTADDTGTRAHSEERP</sequence>
<dbReference type="NCBIfam" id="NF033788">
    <property type="entry name" value="HTH_metalloreg"/>
    <property type="match status" value="1"/>
</dbReference>
<name>A0ABV0APH8_9ACTN</name>
<dbReference type="InterPro" id="IPR036390">
    <property type="entry name" value="WH_DNA-bd_sf"/>
</dbReference>
<dbReference type="CDD" id="cd00090">
    <property type="entry name" value="HTH_ARSR"/>
    <property type="match status" value="1"/>
</dbReference>
<protein>
    <submittedName>
        <fullName evidence="2">Metalloregulator ArsR/SmtB family transcription factor</fullName>
    </submittedName>
</protein>
<dbReference type="PANTHER" id="PTHR38600">
    <property type="entry name" value="TRANSCRIPTIONAL REGULATORY PROTEIN"/>
    <property type="match status" value="1"/>
</dbReference>